<dbReference type="EMBL" id="JALJOU010000003">
    <property type="protein sequence ID" value="KAK9845499.1"/>
    <property type="molecule type" value="Genomic_DNA"/>
</dbReference>
<dbReference type="SMART" id="SM00651">
    <property type="entry name" value="Sm"/>
    <property type="match status" value="1"/>
</dbReference>
<dbReference type="Pfam" id="PF05721">
    <property type="entry name" value="PhyH"/>
    <property type="match status" value="1"/>
</dbReference>
<dbReference type="GO" id="GO:0005688">
    <property type="term" value="C:U6 snRNP"/>
    <property type="evidence" value="ECO:0007669"/>
    <property type="project" value="TreeGrafter"/>
</dbReference>
<dbReference type="SUPFAM" id="SSF51197">
    <property type="entry name" value="Clavaminate synthase-like"/>
    <property type="match status" value="1"/>
</dbReference>
<dbReference type="SUPFAM" id="SSF50182">
    <property type="entry name" value="Sm-like ribonucleoproteins"/>
    <property type="match status" value="1"/>
</dbReference>
<reference evidence="13 14" key="1">
    <citation type="journal article" date="2024" name="Nat. Commun.">
        <title>Phylogenomics reveals the evolutionary origins of lichenization in chlorophyte algae.</title>
        <authorList>
            <person name="Puginier C."/>
            <person name="Libourel C."/>
            <person name="Otte J."/>
            <person name="Skaloud P."/>
            <person name="Haon M."/>
            <person name="Grisel S."/>
            <person name="Petersen M."/>
            <person name="Berrin J.G."/>
            <person name="Delaux P.M."/>
            <person name="Dal Grande F."/>
            <person name="Keller J."/>
        </authorList>
    </citation>
    <scope>NUCLEOTIDE SEQUENCE [LARGE SCALE GENOMIC DNA]</scope>
    <source>
        <strain evidence="13 14">SAG 245.80</strain>
    </source>
</reference>
<dbReference type="InterPro" id="IPR001163">
    <property type="entry name" value="Sm_dom_euk/arc"/>
</dbReference>
<keyword evidence="7" id="KW-0508">mRNA splicing</keyword>
<keyword evidence="5" id="KW-0694">RNA-binding</keyword>
<proteinExistence type="inferred from homology"/>
<evidence type="ECO:0000256" key="3">
    <source>
        <dbReference type="ARBA" id="ARBA00022664"/>
    </source>
</evidence>
<protein>
    <recommendedName>
        <fullName evidence="12">Sm domain-containing protein</fullName>
    </recommendedName>
</protein>
<feature type="compositionally biased region" description="Low complexity" evidence="10">
    <location>
        <begin position="1380"/>
        <end position="1393"/>
    </location>
</feature>
<feature type="compositionally biased region" description="Low complexity" evidence="10">
    <location>
        <begin position="1452"/>
        <end position="1467"/>
    </location>
</feature>
<dbReference type="PANTHER" id="PTHR20971:SF0">
    <property type="entry name" value="U6 SNRNA-ASSOCIATED SM-LIKE PROTEIN LSM5"/>
    <property type="match status" value="1"/>
</dbReference>
<dbReference type="CDD" id="cd01732">
    <property type="entry name" value="LSm5"/>
    <property type="match status" value="1"/>
</dbReference>
<comment type="similarity">
    <text evidence="2">Belongs to the snRNP Sm proteins family.</text>
</comment>
<dbReference type="InterPro" id="IPR008775">
    <property type="entry name" value="Phytyl_CoA_dOase-like"/>
</dbReference>
<evidence type="ECO:0000256" key="5">
    <source>
        <dbReference type="ARBA" id="ARBA00022884"/>
    </source>
</evidence>
<feature type="compositionally biased region" description="Basic residues" evidence="10">
    <location>
        <begin position="1581"/>
        <end position="1593"/>
    </location>
</feature>
<dbReference type="InterPro" id="IPR047575">
    <property type="entry name" value="Sm"/>
</dbReference>
<evidence type="ECO:0000256" key="2">
    <source>
        <dbReference type="ARBA" id="ARBA00006850"/>
    </source>
</evidence>
<sequence length="1988" mass="199215">MIAPKKANVQGNNPSHLMPSELIDRCIGSQIWIVMKGDKELVGTLRGFDVFVNMVLEDVDEYEVTPEGTRVTHMEQILLNGNNIALLVPGGKPDTAARGGAAAAVRRLPTQQLLAFEREGHTCTRRLLLPAEVTELARLVAREARQRNLEALRHRVRVLAPSVDAAALATPEAALAVLRGARASGELGFLQVFNLHRECPSVRALVADPRLAATAAALLGVPKLRLYQDCVFVKQPGFGATNWHADLRMAPLDTNAFVTAWIPLRPIQAEGDTGLLYAGGSHRDFALPFWQDAATADLETRGYRTATHGRMALGDVSWHAGWCLHWAPPQPPGSPPRLALAVSYFADGARALPDALRRAPGADEDRESYAGWLRELPSGARARHALLPLLGDLDDDNQVKRRLALRPVFWLRVIGLALAAGLLAAGLLLYFLRSDLLLRSIPVYRWLCFAAMVLPAYYAASLAVKAMLWLLEREAFLSSNVVFQIIPVRREVRNVLVIVAFSVFFWNYGLHKMLASPEYWVMVKFLGCLLLLTLANLLACLLAHLLQGRFNKAKQAKLTDALRKELAPAGTRARRMSRSTTVPLHSTGTLYAGSHSPRAARSQISTAVSFGAQPAGSAAVASAGEEERESAQSAAAEGEHELSSLPPAPLGQAPGAGENDPAAVLGPQPTTSLLSTAMRPSSPLPQPASPPAQRAGSVVSHTALACGCAPPASARAGTPASVYGQGLASGRERAASPQDSHATEQNSAAGEAQSSAVLAAGLLKAAAAALPSLLAANPGAGAAAPVLQQAAGAAAAAQRAALAPLAAAVATTPNPWLAAAAPVGGHFVYVQPTPGHGAGGGGGSCSGSPRSANPFAGAAGAGGGGAGSAEAQLLPGGASETTAGGPRPAGGSSAGVVGGERRTPGASLAAAAAPQLPAAQAGALEASNSCRPGFAQGGVTSAANGGGGAFGGGGVPGLAPSLSANEAAHARGAFAGQPAAAAASAQNQAAPCLTGGEAASSFQAGGEEPGLQRVGSNQGTGAAPASVSLGEAPPPRRVNSTTAMALAGGPVRSGGGSGTVDMGTSFSGDDVPGAFNSTGHSRERSARAAPASNHQATSAPADLRPGDAPAQALGAPCSSAAALGGGAAAPAALHGGCTAEAGEGAGAEAAAGAAGDLEEEEAGVQDEAVVAGSSLEEAGGGAARAQAGAGAGGAAGAAPLQPYAGSAEEAFGGSPTSSRAAQAWEAPRPQEAELRQASPAASGGTAAAAAPPPGANAAQIAAAASAAAAAASANTGTVLLGGLPPLPRASQPQPARAASSMAAPRFRHARGESHATSHAAPGRQATSARRPPAAPRADAHNSNHPSAGLGCGPGSAAACSAGAVSIAGGSAGHPNPDTRGAALANGDAAGDQGESCWAGAHAQGPADASTQGAGAGKLGVEAVRSGSGASPALATMSAAGAGAGGAGGAGELQSQPSPNASLQAPAPQPALTVVIQSVDVRGGAAMSPAPDSRRTRSAAAAAVAAAAAAAPHSIPIHAATQGSPAPAGSLSGVRRGASNGAARQRASNGTAPHGATANGLISSGSSAPDDGKAVTSPATAGRRRSTASKRKRSSTGGSGGASQRSRAVADAQGRSVQRKDCRYDGGVLFGLVRPSGMYPTFPAPLPTAPAQPRRPSPFAQGGDCMHPGSQSALSPLGLKLDVSPALLRWMNDQLQRQEVSSQLGSQEAVRMDSAASSDMKPEAVLPLATARVNANQVVTGDWERVALFEGALTVEICPVARKLALELVDGSATAKRRLEFAWKDMTCLRALTPGTEGQRGVLEVDTAEAPAFLKQVTRPKRQPTWQACADFTDGHASATKSVRLVLPPGVLEAPLATLLEAEPRLRDMLACSPLPAPAAARSLGCLSEARASRFELGPAPLASPFGSPPGGAPIDVDAFAAAILAVPGDDEEGGDEGGGLRTRAVADLLRPEPAGVAKPAHSPRCGRGDARASINCGSLRRSLRQGMF</sequence>
<feature type="compositionally biased region" description="Gly residues" evidence="10">
    <location>
        <begin position="1441"/>
        <end position="1450"/>
    </location>
</feature>
<feature type="compositionally biased region" description="Polar residues" evidence="10">
    <location>
        <begin position="737"/>
        <end position="748"/>
    </location>
</feature>
<dbReference type="PROSITE" id="PS52002">
    <property type="entry name" value="SM"/>
    <property type="match status" value="1"/>
</dbReference>
<keyword evidence="11" id="KW-1133">Transmembrane helix</keyword>
<evidence type="ECO:0000313" key="13">
    <source>
        <dbReference type="EMBL" id="KAK9845499.1"/>
    </source>
</evidence>
<feature type="compositionally biased region" description="Low complexity" evidence="10">
    <location>
        <begin position="1236"/>
        <end position="1253"/>
    </location>
</feature>
<evidence type="ECO:0000259" key="12">
    <source>
        <dbReference type="PROSITE" id="PS52002"/>
    </source>
</evidence>
<comment type="caution">
    <text evidence="13">The sequence shown here is derived from an EMBL/GenBank/DDBJ whole genome shotgun (WGS) entry which is preliminary data.</text>
</comment>
<keyword evidence="6" id="KW-0007">Acetylation</keyword>
<dbReference type="InterPro" id="IPR057939">
    <property type="entry name" value="TRF2_HOY1_PH"/>
</dbReference>
<evidence type="ECO:0000256" key="7">
    <source>
        <dbReference type="ARBA" id="ARBA00023187"/>
    </source>
</evidence>
<dbReference type="GO" id="GO:0005681">
    <property type="term" value="C:spliceosomal complex"/>
    <property type="evidence" value="ECO:0007669"/>
    <property type="project" value="UniProtKB-KW"/>
</dbReference>
<feature type="region of interest" description="Disordered" evidence="10">
    <location>
        <begin position="1284"/>
        <end position="1348"/>
    </location>
</feature>
<feature type="region of interest" description="Disordered" evidence="10">
    <location>
        <begin position="999"/>
        <end position="1112"/>
    </location>
</feature>
<gene>
    <name evidence="13" type="ORF">WJX81_007970</name>
</gene>
<dbReference type="Proteomes" id="UP001445335">
    <property type="component" value="Unassembled WGS sequence"/>
</dbReference>
<feature type="region of interest" description="Disordered" evidence="10">
    <location>
        <begin position="1439"/>
        <end position="1467"/>
    </location>
</feature>
<evidence type="ECO:0000256" key="4">
    <source>
        <dbReference type="ARBA" id="ARBA00022728"/>
    </source>
</evidence>
<dbReference type="PANTHER" id="PTHR20971">
    <property type="entry name" value="U6 SNRNA-ASSOCIATED PROTEIN"/>
    <property type="match status" value="1"/>
</dbReference>
<keyword evidence="11" id="KW-0812">Transmembrane</keyword>
<keyword evidence="11" id="KW-0472">Membrane</keyword>
<feature type="region of interest" description="Disordered" evidence="10">
    <location>
        <begin position="1370"/>
        <end position="1413"/>
    </location>
</feature>
<evidence type="ECO:0000256" key="1">
    <source>
        <dbReference type="ARBA" id="ARBA00004123"/>
    </source>
</evidence>
<feature type="transmembrane region" description="Helical" evidence="11">
    <location>
        <begin position="409"/>
        <end position="432"/>
    </location>
</feature>
<keyword evidence="14" id="KW-1185">Reference proteome</keyword>
<dbReference type="FunFam" id="2.30.30.100:FF:000003">
    <property type="entry name" value="U6 snRNA-associated Sm-like protein LSm5"/>
    <property type="match status" value="1"/>
</dbReference>
<feature type="transmembrane region" description="Helical" evidence="11">
    <location>
        <begin position="444"/>
        <end position="471"/>
    </location>
</feature>
<comment type="subcellular location">
    <subcellularLocation>
        <location evidence="1">Nucleus</location>
    </subcellularLocation>
</comment>
<feature type="domain" description="Sm" evidence="12">
    <location>
        <begin position="18"/>
        <end position="93"/>
    </location>
</feature>
<keyword evidence="8" id="KW-0539">Nucleus</keyword>
<keyword evidence="9" id="KW-0687">Ribonucleoprotein</keyword>
<dbReference type="GO" id="GO:0000398">
    <property type="term" value="P:mRNA splicing, via spliceosome"/>
    <property type="evidence" value="ECO:0007669"/>
    <property type="project" value="TreeGrafter"/>
</dbReference>
<dbReference type="Pfam" id="PF24818">
    <property type="entry name" value="PH_TRF2_HOY1"/>
    <property type="match status" value="1"/>
</dbReference>
<dbReference type="Pfam" id="PF01423">
    <property type="entry name" value="LSM"/>
    <property type="match status" value="1"/>
</dbReference>
<dbReference type="GO" id="GO:0003723">
    <property type="term" value="F:RNA binding"/>
    <property type="evidence" value="ECO:0007669"/>
    <property type="project" value="UniProtKB-KW"/>
</dbReference>
<organism evidence="13 14">
    <name type="scientific">Elliptochloris bilobata</name>
    <dbReference type="NCBI Taxonomy" id="381761"/>
    <lineage>
        <taxon>Eukaryota</taxon>
        <taxon>Viridiplantae</taxon>
        <taxon>Chlorophyta</taxon>
        <taxon>core chlorophytes</taxon>
        <taxon>Trebouxiophyceae</taxon>
        <taxon>Trebouxiophyceae incertae sedis</taxon>
        <taxon>Elliptochloris clade</taxon>
        <taxon>Elliptochloris</taxon>
    </lineage>
</organism>
<dbReference type="InterPro" id="IPR010920">
    <property type="entry name" value="LSM_dom_sf"/>
</dbReference>
<evidence type="ECO:0000256" key="9">
    <source>
        <dbReference type="ARBA" id="ARBA00023274"/>
    </source>
</evidence>
<evidence type="ECO:0000256" key="6">
    <source>
        <dbReference type="ARBA" id="ARBA00022990"/>
    </source>
</evidence>
<feature type="region of interest" description="Disordered" evidence="10">
    <location>
        <begin position="1206"/>
        <end position="1253"/>
    </location>
</feature>
<feature type="transmembrane region" description="Helical" evidence="11">
    <location>
        <begin position="492"/>
        <end position="509"/>
    </location>
</feature>
<feature type="region of interest" description="Disordered" evidence="10">
    <location>
        <begin position="1517"/>
        <end position="1617"/>
    </location>
</feature>
<keyword evidence="4" id="KW-0747">Spliceosome</keyword>
<dbReference type="InterPro" id="IPR033871">
    <property type="entry name" value="LSm5"/>
</dbReference>
<feature type="transmembrane region" description="Helical" evidence="11">
    <location>
        <begin position="521"/>
        <end position="546"/>
    </location>
</feature>
<dbReference type="Gene3D" id="2.60.120.620">
    <property type="entry name" value="q2cbj1_9rhob like domain"/>
    <property type="match status" value="1"/>
</dbReference>
<name>A0AAW1SIY0_9CHLO</name>
<evidence type="ECO:0000256" key="11">
    <source>
        <dbReference type="SAM" id="Phobius"/>
    </source>
</evidence>
<accession>A0AAW1SIY0</accession>
<evidence type="ECO:0000256" key="8">
    <source>
        <dbReference type="ARBA" id="ARBA00023242"/>
    </source>
</evidence>
<feature type="region of interest" description="Disordered" evidence="10">
    <location>
        <begin position="856"/>
        <end position="911"/>
    </location>
</feature>
<dbReference type="GO" id="GO:1990726">
    <property type="term" value="C:Lsm1-7-Pat1 complex"/>
    <property type="evidence" value="ECO:0007669"/>
    <property type="project" value="TreeGrafter"/>
</dbReference>
<dbReference type="GO" id="GO:0046540">
    <property type="term" value="C:U4/U6 x U5 tri-snRNP complex"/>
    <property type="evidence" value="ECO:0007669"/>
    <property type="project" value="TreeGrafter"/>
</dbReference>
<dbReference type="Gene3D" id="2.30.30.100">
    <property type="match status" value="1"/>
</dbReference>
<feature type="region of interest" description="Disordered" evidence="10">
    <location>
        <begin position="618"/>
        <end position="696"/>
    </location>
</feature>
<feature type="compositionally biased region" description="Low complexity" evidence="10">
    <location>
        <begin position="1284"/>
        <end position="1304"/>
    </location>
</feature>
<feature type="region of interest" description="Disordered" evidence="10">
    <location>
        <begin position="711"/>
        <end position="749"/>
    </location>
</feature>
<evidence type="ECO:0000256" key="10">
    <source>
        <dbReference type="SAM" id="MobiDB-lite"/>
    </source>
</evidence>
<evidence type="ECO:0000313" key="14">
    <source>
        <dbReference type="Proteomes" id="UP001445335"/>
    </source>
</evidence>
<keyword evidence="3" id="KW-0507">mRNA processing</keyword>